<keyword evidence="1" id="KW-1133">Transmembrane helix</keyword>
<evidence type="ECO:0000313" key="2">
    <source>
        <dbReference type="EMBL" id="KAK2832562.1"/>
    </source>
</evidence>
<dbReference type="PROSITE" id="PS51257">
    <property type="entry name" value="PROKAR_LIPOPROTEIN"/>
    <property type="match status" value="1"/>
</dbReference>
<dbReference type="Proteomes" id="UP001187315">
    <property type="component" value="Unassembled WGS sequence"/>
</dbReference>
<sequence length="211" mass="24122">MERWRDWRRAGWVWFLFMTSTWTLVWTLSCTGASSLIPMDGGEEKVSTNNSETQVSHTATVPITWFFSSSIVKPKHPGFQAALLASLISYIFILGDFCYKHLPQHLENRLDGYETYGYQSQESLMNDPLPGLHHTESQWYLSPAYLYTSMFPSPTRIDTIPAQPVLPTFHKFSTISQPGTLHSYTLHMYSSGGFILDIYIYIYNKRGGTVA</sequence>
<proteinExistence type="predicted"/>
<dbReference type="EMBL" id="JAVHJS010000016">
    <property type="protein sequence ID" value="KAK2832562.1"/>
    <property type="molecule type" value="Genomic_DNA"/>
</dbReference>
<accession>A0AA88SBL9</accession>
<protein>
    <submittedName>
        <fullName evidence="2">Uncharacterized protein</fullName>
    </submittedName>
</protein>
<name>A0AA88SBL9_TACVA</name>
<dbReference type="AlphaFoldDB" id="A0AA88SBL9"/>
<evidence type="ECO:0000256" key="1">
    <source>
        <dbReference type="SAM" id="Phobius"/>
    </source>
</evidence>
<keyword evidence="1" id="KW-0472">Membrane</keyword>
<evidence type="ECO:0000313" key="3">
    <source>
        <dbReference type="Proteomes" id="UP001187315"/>
    </source>
</evidence>
<gene>
    <name evidence="2" type="ORF">Q7C36_016024</name>
</gene>
<keyword evidence="1" id="KW-0812">Transmembrane</keyword>
<comment type="caution">
    <text evidence="2">The sequence shown here is derived from an EMBL/GenBank/DDBJ whole genome shotgun (WGS) entry which is preliminary data.</text>
</comment>
<keyword evidence="3" id="KW-1185">Reference proteome</keyword>
<feature type="transmembrane region" description="Helical" evidence="1">
    <location>
        <begin position="12"/>
        <end position="37"/>
    </location>
</feature>
<organism evidence="2 3">
    <name type="scientific">Tachysurus vachellii</name>
    <name type="common">Darkbarbel catfish</name>
    <name type="synonym">Pelteobagrus vachellii</name>
    <dbReference type="NCBI Taxonomy" id="175792"/>
    <lineage>
        <taxon>Eukaryota</taxon>
        <taxon>Metazoa</taxon>
        <taxon>Chordata</taxon>
        <taxon>Craniata</taxon>
        <taxon>Vertebrata</taxon>
        <taxon>Euteleostomi</taxon>
        <taxon>Actinopterygii</taxon>
        <taxon>Neopterygii</taxon>
        <taxon>Teleostei</taxon>
        <taxon>Ostariophysi</taxon>
        <taxon>Siluriformes</taxon>
        <taxon>Bagridae</taxon>
        <taxon>Tachysurus</taxon>
    </lineage>
</organism>
<feature type="transmembrane region" description="Helical" evidence="1">
    <location>
        <begin position="79"/>
        <end position="99"/>
    </location>
</feature>
<reference evidence="2" key="1">
    <citation type="submission" date="2023-08" db="EMBL/GenBank/DDBJ databases">
        <title>Pelteobagrus vachellii genome.</title>
        <authorList>
            <person name="Liu H."/>
        </authorList>
    </citation>
    <scope>NUCLEOTIDE SEQUENCE</scope>
    <source>
        <strain evidence="2">PRFRI_2022a</strain>
        <tissue evidence="2">Muscle</tissue>
    </source>
</reference>